<dbReference type="InterPro" id="IPR036575">
    <property type="entry name" value="TFIIS_cen_dom_sf"/>
</dbReference>
<dbReference type="FunFam" id="2.20.25.10:FF:000001">
    <property type="entry name" value="Probable Transcription elongation factor S-II"/>
    <property type="match status" value="1"/>
</dbReference>
<gene>
    <name evidence="19" type="ORF">M011DRAFT_464519</name>
</gene>
<evidence type="ECO:0000256" key="9">
    <source>
        <dbReference type="ARBA" id="ARBA00023242"/>
    </source>
</evidence>
<dbReference type="OrthoDB" id="44867at2759"/>
<keyword evidence="6 13" id="KW-0805">Transcription regulation</keyword>
<dbReference type="SUPFAM" id="SSF47676">
    <property type="entry name" value="Conserved domain common to transcription factors TFIIS, elongin A, CRSP70"/>
    <property type="match status" value="1"/>
</dbReference>
<dbReference type="InterPro" id="IPR003617">
    <property type="entry name" value="TFIIS/CRSP70_N_sub"/>
</dbReference>
<keyword evidence="7 13" id="KW-0238">DNA-binding</keyword>
<evidence type="ECO:0000256" key="7">
    <source>
        <dbReference type="ARBA" id="ARBA00023125"/>
    </source>
</evidence>
<feature type="domain" description="TFIIS central" evidence="18">
    <location>
        <begin position="147"/>
        <end position="262"/>
    </location>
</feature>
<dbReference type="AlphaFoldDB" id="A0A6A6VLU9"/>
<comment type="similarity">
    <text evidence="2 13">Belongs to the TFS-II family.</text>
</comment>
<feature type="domain" description="TFIIS N-terminal" evidence="17">
    <location>
        <begin position="4"/>
        <end position="82"/>
    </location>
</feature>
<evidence type="ECO:0000256" key="6">
    <source>
        <dbReference type="ARBA" id="ARBA00023015"/>
    </source>
</evidence>
<feature type="region of interest" description="Disordered" evidence="15">
    <location>
        <begin position="87"/>
        <end position="137"/>
    </location>
</feature>
<dbReference type="PROSITE" id="PS51321">
    <property type="entry name" value="TFIIS_CENTRAL"/>
    <property type="match status" value="1"/>
</dbReference>
<evidence type="ECO:0000256" key="4">
    <source>
        <dbReference type="ARBA" id="ARBA00022771"/>
    </source>
</evidence>
<keyword evidence="14" id="KW-0175">Coiled coil</keyword>
<evidence type="ECO:0000313" key="19">
    <source>
        <dbReference type="EMBL" id="KAF2750694.1"/>
    </source>
</evidence>
<reference evidence="19" key="1">
    <citation type="journal article" date="2020" name="Stud. Mycol.">
        <title>101 Dothideomycetes genomes: a test case for predicting lifestyles and emergence of pathogens.</title>
        <authorList>
            <person name="Haridas S."/>
            <person name="Albert R."/>
            <person name="Binder M."/>
            <person name="Bloem J."/>
            <person name="Labutti K."/>
            <person name="Salamov A."/>
            <person name="Andreopoulos B."/>
            <person name="Baker S."/>
            <person name="Barry K."/>
            <person name="Bills G."/>
            <person name="Bluhm B."/>
            <person name="Cannon C."/>
            <person name="Castanera R."/>
            <person name="Culley D."/>
            <person name="Daum C."/>
            <person name="Ezra D."/>
            <person name="Gonzalez J."/>
            <person name="Henrissat B."/>
            <person name="Kuo A."/>
            <person name="Liang C."/>
            <person name="Lipzen A."/>
            <person name="Lutzoni F."/>
            <person name="Magnuson J."/>
            <person name="Mondo S."/>
            <person name="Nolan M."/>
            <person name="Ohm R."/>
            <person name="Pangilinan J."/>
            <person name="Park H.-J."/>
            <person name="Ramirez L."/>
            <person name="Alfaro M."/>
            <person name="Sun H."/>
            <person name="Tritt A."/>
            <person name="Yoshinaga Y."/>
            <person name="Zwiers L.-H."/>
            <person name="Turgeon B."/>
            <person name="Goodwin S."/>
            <person name="Spatafora J."/>
            <person name="Crous P."/>
            <person name="Grigoriev I."/>
        </authorList>
    </citation>
    <scope>NUCLEOTIDE SEQUENCE</scope>
    <source>
        <strain evidence="19">CBS 119925</strain>
    </source>
</reference>
<dbReference type="GO" id="GO:0000977">
    <property type="term" value="F:RNA polymerase II transcription regulatory region sequence-specific DNA binding"/>
    <property type="evidence" value="ECO:0007669"/>
    <property type="project" value="TreeGrafter"/>
</dbReference>
<comment type="function">
    <text evidence="10">Necessary for efficient RNA polymerase II transcription elongation past template-encoded arresting sites. The arresting sites in DNA have the property of trapping a certain fraction of elongating RNA polymerases that pass through, resulting in locked ternary complexes. Cleavage of the nascent transcript by S-II allows the resumption of elongation from the new 3'-terminus.</text>
</comment>
<evidence type="ECO:0000256" key="14">
    <source>
        <dbReference type="SAM" id="Coils"/>
    </source>
</evidence>
<dbReference type="Gene3D" id="1.10.472.30">
    <property type="entry name" value="Transcription elongation factor S-II, central domain"/>
    <property type="match status" value="1"/>
</dbReference>
<dbReference type="Pfam" id="PF01096">
    <property type="entry name" value="Zn_ribbon_TFIIS"/>
    <property type="match status" value="1"/>
</dbReference>
<evidence type="ECO:0000256" key="5">
    <source>
        <dbReference type="ARBA" id="ARBA00022833"/>
    </source>
</evidence>
<evidence type="ECO:0000256" key="2">
    <source>
        <dbReference type="ARBA" id="ARBA00009647"/>
    </source>
</evidence>
<keyword evidence="19" id="KW-0648">Protein biosynthesis</keyword>
<dbReference type="GO" id="GO:0006368">
    <property type="term" value="P:transcription elongation by RNA polymerase II"/>
    <property type="evidence" value="ECO:0007669"/>
    <property type="project" value="InterPro"/>
</dbReference>
<evidence type="ECO:0000256" key="3">
    <source>
        <dbReference type="ARBA" id="ARBA00022723"/>
    </source>
</evidence>
<dbReference type="PANTHER" id="PTHR11477:SF0">
    <property type="entry name" value="IP08861P-RELATED"/>
    <property type="match status" value="1"/>
</dbReference>
<dbReference type="InterPro" id="IPR035441">
    <property type="entry name" value="TFIIS/LEDGF_dom_sf"/>
</dbReference>
<dbReference type="InterPro" id="IPR035100">
    <property type="entry name" value="TF_IIS-typ"/>
</dbReference>
<dbReference type="GO" id="GO:0031564">
    <property type="term" value="P:transcription antitermination"/>
    <property type="evidence" value="ECO:0007669"/>
    <property type="project" value="TreeGrafter"/>
</dbReference>
<dbReference type="FunFam" id="1.10.472.30:FF:000003">
    <property type="entry name" value="Transcription elongation factor S-II"/>
    <property type="match status" value="1"/>
</dbReference>
<dbReference type="InterPro" id="IPR017923">
    <property type="entry name" value="TFIIS_N"/>
</dbReference>
<evidence type="ECO:0000259" key="18">
    <source>
        <dbReference type="PROSITE" id="PS51321"/>
    </source>
</evidence>
<feature type="coiled-coil region" evidence="14">
    <location>
        <begin position="231"/>
        <end position="258"/>
    </location>
</feature>
<dbReference type="InterPro" id="IPR006289">
    <property type="entry name" value="TFSII"/>
</dbReference>
<dbReference type="GO" id="GO:0008270">
    <property type="term" value="F:zinc ion binding"/>
    <property type="evidence" value="ECO:0007669"/>
    <property type="project" value="UniProtKB-UniRule"/>
</dbReference>
<feature type="domain" description="TFIIS-type" evidence="16">
    <location>
        <begin position="265"/>
        <end position="305"/>
    </location>
</feature>
<dbReference type="FunFam" id="1.20.930.10:FF:000007">
    <property type="entry name" value="Transcription elongation factor S-II"/>
    <property type="match status" value="1"/>
</dbReference>
<dbReference type="NCBIfam" id="TIGR01385">
    <property type="entry name" value="TFSII"/>
    <property type="match status" value="1"/>
</dbReference>
<dbReference type="Pfam" id="PF07500">
    <property type="entry name" value="TFIIS_M"/>
    <property type="match status" value="1"/>
</dbReference>
<evidence type="ECO:0000256" key="1">
    <source>
        <dbReference type="ARBA" id="ARBA00004123"/>
    </source>
</evidence>
<proteinExistence type="inferred from homology"/>
<dbReference type="PANTHER" id="PTHR11477">
    <property type="entry name" value="TRANSCRIPTION FACTOR S-II ZINC FINGER DOMAIN-CONTAINING PROTEIN"/>
    <property type="match status" value="1"/>
</dbReference>
<dbReference type="GO" id="GO:0005634">
    <property type="term" value="C:nucleus"/>
    <property type="evidence" value="ECO:0007669"/>
    <property type="project" value="UniProtKB-SubCell"/>
</dbReference>
<dbReference type="InterPro" id="IPR003618">
    <property type="entry name" value="TFIIS_cen_dom"/>
</dbReference>
<dbReference type="Gene3D" id="1.20.930.10">
    <property type="entry name" value="Conserved domain common to transcription factors TFIIS, elongin A, CRSP70"/>
    <property type="match status" value="1"/>
</dbReference>
<protein>
    <recommendedName>
        <fullName evidence="13">Transcription elongation factor</fullName>
    </recommendedName>
</protein>
<dbReference type="SMART" id="SM00440">
    <property type="entry name" value="ZnF_C2C2"/>
    <property type="match status" value="1"/>
</dbReference>
<dbReference type="Proteomes" id="UP000799440">
    <property type="component" value="Unassembled WGS sequence"/>
</dbReference>
<evidence type="ECO:0000313" key="20">
    <source>
        <dbReference type="Proteomes" id="UP000799440"/>
    </source>
</evidence>
<dbReference type="SUPFAM" id="SSF46942">
    <property type="entry name" value="Elongation factor TFIIS domain 2"/>
    <property type="match status" value="1"/>
</dbReference>
<evidence type="ECO:0000259" key="17">
    <source>
        <dbReference type="PROSITE" id="PS51319"/>
    </source>
</evidence>
<dbReference type="InterPro" id="IPR001222">
    <property type="entry name" value="Znf_TFIIS"/>
</dbReference>
<dbReference type="GO" id="GO:0001139">
    <property type="term" value="F:RNA polymerase II complex recruiting activity"/>
    <property type="evidence" value="ECO:0007669"/>
    <property type="project" value="TreeGrafter"/>
</dbReference>
<evidence type="ECO:0000259" key="16">
    <source>
        <dbReference type="PROSITE" id="PS51133"/>
    </source>
</evidence>
<dbReference type="PROSITE" id="PS00466">
    <property type="entry name" value="ZF_TFIIS_1"/>
    <property type="match status" value="1"/>
</dbReference>
<dbReference type="Gene3D" id="2.20.25.10">
    <property type="match status" value="1"/>
</dbReference>
<keyword evidence="8 13" id="KW-0804">Transcription</keyword>
<dbReference type="PIRSF" id="PIRSF006704">
    <property type="entry name" value="TF_IIS"/>
    <property type="match status" value="1"/>
</dbReference>
<evidence type="ECO:0000256" key="13">
    <source>
        <dbReference type="RuleBase" id="RU368078"/>
    </source>
</evidence>
<keyword evidence="9 12" id="KW-0539">Nucleus</keyword>
<dbReference type="Pfam" id="PF08711">
    <property type="entry name" value="Med26"/>
    <property type="match status" value="1"/>
</dbReference>
<evidence type="ECO:0000256" key="8">
    <source>
        <dbReference type="ARBA" id="ARBA00023163"/>
    </source>
</evidence>
<accession>A0A6A6VLU9</accession>
<dbReference type="PROSITE" id="PS51133">
    <property type="entry name" value="ZF_TFIIS_2"/>
    <property type="match status" value="1"/>
</dbReference>
<comment type="subcellular location">
    <subcellularLocation>
        <location evidence="1 12 13">Nucleus</location>
    </subcellularLocation>
</comment>
<keyword evidence="19" id="KW-0251">Elongation factor</keyword>
<organism evidence="19 20">
    <name type="scientific">Sporormia fimetaria CBS 119925</name>
    <dbReference type="NCBI Taxonomy" id="1340428"/>
    <lineage>
        <taxon>Eukaryota</taxon>
        <taxon>Fungi</taxon>
        <taxon>Dikarya</taxon>
        <taxon>Ascomycota</taxon>
        <taxon>Pezizomycotina</taxon>
        <taxon>Dothideomycetes</taxon>
        <taxon>Pleosporomycetidae</taxon>
        <taxon>Pleosporales</taxon>
        <taxon>Sporormiaceae</taxon>
        <taxon>Sporormia</taxon>
    </lineage>
</organism>
<dbReference type="GO" id="GO:0003746">
    <property type="term" value="F:translation elongation factor activity"/>
    <property type="evidence" value="ECO:0007669"/>
    <property type="project" value="UniProtKB-KW"/>
</dbReference>
<sequence>MDVKEVELRGKSIAKAIAENEPSSSIIKLLNDLKTGVKATEDLLRQTKIGVTVNRLRTYKDPAVQKLAQELIGKWKEEVAKNKRRLNAERAAGTPSNSGALAASSPALPSGTASPAPAGGKRKHDVSPATRNADTDKIGSSFTGNAARDSCIKLMYNGLAFMSEELPSDILPVAKDVESAVWAYAGGADNANYRAKIRSLFQNLKSKSNPKLREHVYNGKISPKKFVSMSADELKSDARRAEDERMEKENMNEAMVAQVEKSVSKEFQCGKCKQKMVSYSQAQTRSADEPMTTFCECMNCGHRWKFS</sequence>
<dbReference type="CDD" id="cd13749">
    <property type="entry name" value="Zn-ribbon_TFIIS"/>
    <property type="match status" value="1"/>
</dbReference>
<evidence type="ECO:0000256" key="10">
    <source>
        <dbReference type="ARBA" id="ARBA00025408"/>
    </source>
</evidence>
<keyword evidence="20" id="KW-1185">Reference proteome</keyword>
<dbReference type="SMART" id="SM00510">
    <property type="entry name" value="TFS2M"/>
    <property type="match status" value="1"/>
</dbReference>
<keyword evidence="5 13" id="KW-0862">Zinc</keyword>
<dbReference type="GO" id="GO:0006362">
    <property type="term" value="P:transcription elongation by RNA polymerase I"/>
    <property type="evidence" value="ECO:0007669"/>
    <property type="project" value="TreeGrafter"/>
</dbReference>
<dbReference type="PROSITE" id="PS51319">
    <property type="entry name" value="TFIIS_N"/>
    <property type="match status" value="1"/>
</dbReference>
<keyword evidence="3 13" id="KW-0479">Metal-binding</keyword>
<dbReference type="EMBL" id="MU006563">
    <property type="protein sequence ID" value="KAF2750694.1"/>
    <property type="molecule type" value="Genomic_DNA"/>
</dbReference>
<evidence type="ECO:0000256" key="11">
    <source>
        <dbReference type="PROSITE-ProRule" id="PRU00472"/>
    </source>
</evidence>
<name>A0A6A6VLU9_9PLEO</name>
<feature type="compositionally biased region" description="Low complexity" evidence="15">
    <location>
        <begin position="95"/>
        <end position="119"/>
    </location>
</feature>
<dbReference type="SUPFAM" id="SSF57783">
    <property type="entry name" value="Zinc beta-ribbon"/>
    <property type="match status" value="1"/>
</dbReference>
<evidence type="ECO:0000256" key="12">
    <source>
        <dbReference type="PROSITE-ProRule" id="PRU00649"/>
    </source>
</evidence>
<keyword evidence="4 11" id="KW-0863">Zinc-finger</keyword>
<dbReference type="GO" id="GO:0031440">
    <property type="term" value="P:regulation of mRNA 3'-end processing"/>
    <property type="evidence" value="ECO:0007669"/>
    <property type="project" value="TreeGrafter"/>
</dbReference>
<evidence type="ECO:0000256" key="15">
    <source>
        <dbReference type="SAM" id="MobiDB-lite"/>
    </source>
</evidence>
<dbReference type="SMART" id="SM00509">
    <property type="entry name" value="TFS2N"/>
    <property type="match status" value="1"/>
</dbReference>